<reference evidence="4 5" key="1">
    <citation type="submission" date="2017-08" db="EMBL/GenBank/DDBJ databases">
        <title>Capnocytophaga canis 17-158 assembly.</title>
        <authorList>
            <person name="Gulvik C.A."/>
        </authorList>
    </citation>
    <scope>NUCLEOTIDE SEQUENCE [LARGE SCALE GENOMIC DNA]</scope>
    <source>
        <strain evidence="4 5">17-158</strain>
    </source>
</reference>
<dbReference type="Gene3D" id="3.40.710.10">
    <property type="entry name" value="DD-peptidase/beta-lactamase superfamily"/>
    <property type="match status" value="1"/>
</dbReference>
<dbReference type="Proteomes" id="UP000265497">
    <property type="component" value="Unassembled WGS sequence"/>
</dbReference>
<keyword evidence="2" id="KW-0472">Membrane</keyword>
<dbReference type="Pfam" id="PF00144">
    <property type="entry name" value="Beta-lactamase"/>
    <property type="match status" value="1"/>
</dbReference>
<proteinExistence type="predicted"/>
<evidence type="ECO:0000256" key="2">
    <source>
        <dbReference type="ARBA" id="ARBA00023136"/>
    </source>
</evidence>
<protein>
    <recommendedName>
        <fullName evidence="3">Beta-lactamase-related domain-containing protein</fullName>
    </recommendedName>
</protein>
<sequence>MKKICSIMIFIPCLLFGQKINISYIDSLFQKEFKNGKFSGHVLVSQNDTIVYDVFFGKADYEKNIPFTRNTIFQLASVSKQFTAAAVLILEQQGKLKLEDYVKKYLPIYPYKDVKIIHLLNHTSGMPDFSKTMVPDLNMKKINGNKELMKMLSSGKYPQQLSAGDKWDYCDIAYCTAAVLIEKVSGMPFKEFMHKYIFKPAQMNDTSAEYYTDKRLVTKKEICQGYELDELTKTRKIAYEQPHNSYVRGLGGFYGDGSVYSTAYDLLKWDKALHSDVILNQSSKQKLFSPTLLNDGSYAKDLDYNYGLGWYIGENPQWGTFYFHPGGQAGYCTKFIRFPKQKVAIVILSNLTHIDFYSFTNIYHYIFGISKIFVQK</sequence>
<dbReference type="PANTHER" id="PTHR46825:SF11">
    <property type="entry name" value="PENICILLIN-BINDING PROTEIN 4"/>
    <property type="match status" value="1"/>
</dbReference>
<dbReference type="AlphaFoldDB" id="A0A3A1YCB3"/>
<evidence type="ECO:0000256" key="1">
    <source>
        <dbReference type="ARBA" id="ARBA00004370"/>
    </source>
</evidence>
<comment type="caution">
    <text evidence="4">The sequence shown here is derived from an EMBL/GenBank/DDBJ whole genome shotgun (WGS) entry which is preliminary data.</text>
</comment>
<evidence type="ECO:0000259" key="3">
    <source>
        <dbReference type="Pfam" id="PF00144"/>
    </source>
</evidence>
<evidence type="ECO:0000313" key="4">
    <source>
        <dbReference type="EMBL" id="RIY35903.1"/>
    </source>
</evidence>
<dbReference type="InterPro" id="IPR050491">
    <property type="entry name" value="AmpC-like"/>
</dbReference>
<dbReference type="InterPro" id="IPR012338">
    <property type="entry name" value="Beta-lactam/transpept-like"/>
</dbReference>
<feature type="domain" description="Beta-lactamase-related" evidence="3">
    <location>
        <begin position="28"/>
        <end position="353"/>
    </location>
</feature>
<dbReference type="RefSeq" id="WP_119652856.1">
    <property type="nucleotide sequence ID" value="NZ_NSDI01000008.1"/>
</dbReference>
<dbReference type="PANTHER" id="PTHR46825">
    <property type="entry name" value="D-ALANYL-D-ALANINE-CARBOXYPEPTIDASE/ENDOPEPTIDASE AMPH"/>
    <property type="match status" value="1"/>
</dbReference>
<name>A0A3A1YCB3_9FLAO</name>
<dbReference type="SUPFAM" id="SSF56601">
    <property type="entry name" value="beta-lactamase/transpeptidase-like"/>
    <property type="match status" value="1"/>
</dbReference>
<comment type="subcellular location">
    <subcellularLocation>
        <location evidence="1">Membrane</location>
    </subcellularLocation>
</comment>
<dbReference type="GO" id="GO:0016020">
    <property type="term" value="C:membrane"/>
    <property type="evidence" value="ECO:0007669"/>
    <property type="project" value="UniProtKB-SubCell"/>
</dbReference>
<gene>
    <name evidence="4" type="ORF">CKY20_08550</name>
</gene>
<evidence type="ECO:0000313" key="5">
    <source>
        <dbReference type="Proteomes" id="UP000265497"/>
    </source>
</evidence>
<accession>A0A3A1YCB3</accession>
<dbReference type="EMBL" id="NSDI01000008">
    <property type="protein sequence ID" value="RIY35903.1"/>
    <property type="molecule type" value="Genomic_DNA"/>
</dbReference>
<dbReference type="InterPro" id="IPR001466">
    <property type="entry name" value="Beta-lactam-related"/>
</dbReference>
<organism evidence="4 5">
    <name type="scientific">Capnocytophaga canis</name>
    <dbReference type="NCBI Taxonomy" id="1848903"/>
    <lineage>
        <taxon>Bacteria</taxon>
        <taxon>Pseudomonadati</taxon>
        <taxon>Bacteroidota</taxon>
        <taxon>Flavobacteriia</taxon>
        <taxon>Flavobacteriales</taxon>
        <taxon>Flavobacteriaceae</taxon>
        <taxon>Capnocytophaga</taxon>
    </lineage>
</organism>